<dbReference type="AlphaFoldDB" id="E5AKZ9"/>
<name>E5AKZ9_MYCRK</name>
<evidence type="ECO:0000313" key="2">
    <source>
        <dbReference type="Proteomes" id="UP000007437"/>
    </source>
</evidence>
<dbReference type="STRING" id="882378.RBRH_01975"/>
<dbReference type="Proteomes" id="UP000007437">
    <property type="component" value="Chromosome"/>
</dbReference>
<proteinExistence type="predicted"/>
<sequence length="228" mass="24846">MPLPPSAPRRARHRRAIDVQAFEREDGLWDIEACLTDCNVRDTQIATGVRPAGLPIQELRLRVTIDRQMNVVDAQSPAVKWVSYPGHCEDANPSDRALIGLDLRRGLWHAVTERLGEAAGCTHLTDLRVLSPSAASQACVGEVSQTGASDTDAAGDAMPFQLDRCHALKLDGPWSRNSIRAGMATRRVKSAPRRAASCAKPRQAPHTAIFIPTLRLKGITHEDSRVPG</sequence>
<gene>
    <name evidence="1" type="ordered locus">RBRH_01975</name>
</gene>
<evidence type="ECO:0008006" key="3">
    <source>
        <dbReference type="Google" id="ProtNLM"/>
    </source>
</evidence>
<dbReference type="EMBL" id="FR687359">
    <property type="protein sequence ID" value="CBW75956.1"/>
    <property type="molecule type" value="Genomic_DNA"/>
</dbReference>
<dbReference type="KEGG" id="brh:RBRH_01975"/>
<evidence type="ECO:0000313" key="1">
    <source>
        <dbReference type="EMBL" id="CBW75956.1"/>
    </source>
</evidence>
<accession>E5AKZ9</accession>
<dbReference type="eggNOG" id="ENOG5030717">
    <property type="taxonomic scope" value="Bacteria"/>
</dbReference>
<protein>
    <recommendedName>
        <fullName evidence="3">DUF2889 domain-containing protein</fullName>
    </recommendedName>
</protein>
<organism evidence="1 2">
    <name type="scientific">Mycetohabitans rhizoxinica (strain DSM 19002 / CIP 109453 / HKI 454)</name>
    <name type="common">Paraburkholderia rhizoxinica</name>
    <dbReference type="NCBI Taxonomy" id="882378"/>
    <lineage>
        <taxon>Bacteria</taxon>
        <taxon>Pseudomonadati</taxon>
        <taxon>Pseudomonadota</taxon>
        <taxon>Betaproteobacteria</taxon>
        <taxon>Burkholderiales</taxon>
        <taxon>Burkholderiaceae</taxon>
        <taxon>Mycetohabitans</taxon>
    </lineage>
</organism>
<dbReference type="HOGENOM" id="CLU_083007_0_0_4"/>
<dbReference type="Pfam" id="PF11136">
    <property type="entry name" value="DUF2889"/>
    <property type="match status" value="1"/>
</dbReference>
<dbReference type="InterPro" id="IPR021312">
    <property type="entry name" value="DUF2889"/>
</dbReference>
<reference evidence="1 2" key="1">
    <citation type="journal article" date="2011" name="J. Bacteriol.">
        <title>Complete genome sequence of Burkholderia rhizoxinica, an endosymbiont of Rhizopus microsporus.</title>
        <authorList>
            <person name="Lackner G."/>
            <person name="Moebius N."/>
            <person name="Partida-Martinez L."/>
            <person name="Hertweck C."/>
        </authorList>
    </citation>
    <scope>NUCLEOTIDE SEQUENCE [LARGE SCALE GENOMIC DNA]</scope>
    <source>
        <strain evidence="2">DSM 19002 / CIP 109453 / HKI 454</strain>
    </source>
</reference>